<dbReference type="GO" id="GO:0005737">
    <property type="term" value="C:cytoplasm"/>
    <property type="evidence" value="ECO:0007669"/>
    <property type="project" value="TreeGrafter"/>
</dbReference>
<dbReference type="PROSITE" id="PS50089">
    <property type="entry name" value="ZF_RING_2"/>
    <property type="match status" value="1"/>
</dbReference>
<evidence type="ECO:0000313" key="5">
    <source>
        <dbReference type="Proteomes" id="UP000283530"/>
    </source>
</evidence>
<feature type="region of interest" description="Disordered" evidence="2">
    <location>
        <begin position="227"/>
        <end position="264"/>
    </location>
</feature>
<evidence type="ECO:0000256" key="2">
    <source>
        <dbReference type="SAM" id="MobiDB-lite"/>
    </source>
</evidence>
<dbReference type="Proteomes" id="UP000283530">
    <property type="component" value="Unassembled WGS sequence"/>
</dbReference>
<dbReference type="PANTHER" id="PTHR31315:SF1">
    <property type="entry name" value="PROTEIN SIP5"/>
    <property type="match status" value="1"/>
</dbReference>
<dbReference type="EMBL" id="QPKB01000002">
    <property type="protein sequence ID" value="RWR75389.1"/>
    <property type="molecule type" value="Genomic_DNA"/>
</dbReference>
<feature type="region of interest" description="Disordered" evidence="2">
    <location>
        <begin position="302"/>
        <end position="323"/>
    </location>
</feature>
<dbReference type="GO" id="GO:0008270">
    <property type="term" value="F:zinc ion binding"/>
    <property type="evidence" value="ECO:0007669"/>
    <property type="project" value="UniProtKB-KW"/>
</dbReference>
<dbReference type="SUPFAM" id="SSF57850">
    <property type="entry name" value="RING/U-box"/>
    <property type="match status" value="1"/>
</dbReference>
<feature type="domain" description="RING-type" evidence="3">
    <location>
        <begin position="64"/>
        <end position="107"/>
    </location>
</feature>
<name>A0A3S4NCK8_9MAGN</name>
<protein>
    <submittedName>
        <fullName evidence="4">Protein SIP5-like protein isoform X1</fullName>
    </submittedName>
</protein>
<dbReference type="AlphaFoldDB" id="A0A3S4NCK8"/>
<reference evidence="4 5" key="1">
    <citation type="journal article" date="2019" name="Nat. Plants">
        <title>Stout camphor tree genome fills gaps in understanding of flowering plant genome evolution.</title>
        <authorList>
            <person name="Chaw S.M."/>
            <person name="Liu Y.C."/>
            <person name="Wu Y.W."/>
            <person name="Wang H.Y."/>
            <person name="Lin C.I."/>
            <person name="Wu C.S."/>
            <person name="Ke H.M."/>
            <person name="Chang L.Y."/>
            <person name="Hsu C.Y."/>
            <person name="Yang H.T."/>
            <person name="Sudianto E."/>
            <person name="Hsu M.H."/>
            <person name="Wu K.P."/>
            <person name="Wang L.N."/>
            <person name="Leebens-Mack J.H."/>
            <person name="Tsai I.J."/>
        </authorList>
    </citation>
    <scope>NUCLEOTIDE SEQUENCE [LARGE SCALE GENOMIC DNA]</scope>
    <source>
        <strain evidence="5">cv. Chaw 1501</strain>
        <tissue evidence="4">Young leaves</tissue>
    </source>
</reference>
<dbReference type="OrthoDB" id="21471at2759"/>
<evidence type="ECO:0000259" key="3">
    <source>
        <dbReference type="PROSITE" id="PS50089"/>
    </source>
</evidence>
<feature type="compositionally biased region" description="Polar residues" evidence="2">
    <location>
        <begin position="245"/>
        <end position="264"/>
    </location>
</feature>
<keyword evidence="1" id="KW-0479">Metal-binding</keyword>
<organism evidence="4 5">
    <name type="scientific">Cinnamomum micranthum f. kanehirae</name>
    <dbReference type="NCBI Taxonomy" id="337451"/>
    <lineage>
        <taxon>Eukaryota</taxon>
        <taxon>Viridiplantae</taxon>
        <taxon>Streptophyta</taxon>
        <taxon>Embryophyta</taxon>
        <taxon>Tracheophyta</taxon>
        <taxon>Spermatophyta</taxon>
        <taxon>Magnoliopsida</taxon>
        <taxon>Magnoliidae</taxon>
        <taxon>Laurales</taxon>
        <taxon>Lauraceae</taxon>
        <taxon>Cinnamomum</taxon>
    </lineage>
</organism>
<sequence length="422" mass="46716">MGNRISIRKLSGRRPVEERFTRPKRFIIEPANVDYKKLRKLILSEKLAPCFDGVEESNPDLEECPICFFYFPSLNRSKCCMKGICTECFLQMKPSNSNRPVQCPFCKYSMYAVEYHGARTQAEKRLEQEEEQKVIEAKIRMQVEESQEMNRETLSDQILPGAEVQSPLPYVWQQPNHGGNDQGGRYTQLSFTPERAEAARARHEDFDVDLEEIMVAEAIWLSMQETSLSQSSGPSGTARLDNASHEPNGSRSSLGLNNQGEVSSTESVTGGLAFAIARFAEQNIQHSVQSVLDNENANQTTDENFAEEDDSSTQRTVSPDEVGSEIGCLESSLTTDDDSWGSLAASPLEEHQTSEIGFVSDEDLVEEIDDVASCSASSIHSISDRSCGSADCSDDDVDASCSHLSANTAVQRPLVVIPDIRS</sequence>
<gene>
    <name evidence="4" type="ORF">CKAN_00376600</name>
</gene>
<dbReference type="InterPro" id="IPR039301">
    <property type="entry name" value="Sip5/DA2"/>
</dbReference>
<evidence type="ECO:0000313" key="4">
    <source>
        <dbReference type="EMBL" id="RWR75389.1"/>
    </source>
</evidence>
<keyword evidence="1" id="KW-0862">Zinc</keyword>
<dbReference type="STRING" id="337451.A0A3S4NCK8"/>
<dbReference type="PANTHER" id="PTHR31315">
    <property type="entry name" value="PROTEIN SIP5"/>
    <property type="match status" value="1"/>
</dbReference>
<accession>A0A3S4NCK8</accession>
<dbReference type="InterPro" id="IPR001841">
    <property type="entry name" value="Znf_RING"/>
</dbReference>
<keyword evidence="5" id="KW-1185">Reference proteome</keyword>
<keyword evidence="1" id="KW-0863">Zinc-finger</keyword>
<proteinExistence type="predicted"/>
<comment type="caution">
    <text evidence="4">The sequence shown here is derived from an EMBL/GenBank/DDBJ whole genome shotgun (WGS) entry which is preliminary data.</text>
</comment>
<evidence type="ECO:0000256" key="1">
    <source>
        <dbReference type="PROSITE-ProRule" id="PRU00175"/>
    </source>
</evidence>